<protein>
    <recommendedName>
        <fullName evidence="4">DUF3592 domain-containing protein</fullName>
    </recommendedName>
</protein>
<dbReference type="EMBL" id="BONC01000109">
    <property type="protein sequence ID" value="GIF61502.1"/>
    <property type="molecule type" value="Genomic_DNA"/>
</dbReference>
<evidence type="ECO:0000256" key="1">
    <source>
        <dbReference type="SAM" id="Phobius"/>
    </source>
</evidence>
<name>A0ABQ4CFG8_9ACTN</name>
<keyword evidence="1" id="KW-0472">Membrane</keyword>
<comment type="caution">
    <text evidence="2">The sequence shown here is derived from an EMBL/GenBank/DDBJ whole genome shotgun (WGS) entry which is preliminary data.</text>
</comment>
<sequence>MFLAVWTTLTALLTVGMGYSLWGDLNGGTATATVVQVYSQTAYTVSFVTDDGTRCVTRRKWEASHTQESETFQVKYSRVLPCDNVRIADTGPLWSIYLTPPVLLIAGIAAFVSTKRQEA</sequence>
<dbReference type="Proteomes" id="UP000624325">
    <property type="component" value="Unassembled WGS sequence"/>
</dbReference>
<organism evidence="2 3">
    <name type="scientific">Asanoa iriomotensis</name>
    <dbReference type="NCBI Taxonomy" id="234613"/>
    <lineage>
        <taxon>Bacteria</taxon>
        <taxon>Bacillati</taxon>
        <taxon>Actinomycetota</taxon>
        <taxon>Actinomycetes</taxon>
        <taxon>Micromonosporales</taxon>
        <taxon>Micromonosporaceae</taxon>
        <taxon>Asanoa</taxon>
    </lineage>
</organism>
<gene>
    <name evidence="2" type="ORF">Air01nite_75970</name>
</gene>
<reference evidence="2 3" key="1">
    <citation type="submission" date="2021-01" db="EMBL/GenBank/DDBJ databases">
        <title>Whole genome shotgun sequence of Asanoa iriomotensis NBRC 100142.</title>
        <authorList>
            <person name="Komaki H."/>
            <person name="Tamura T."/>
        </authorList>
    </citation>
    <scope>NUCLEOTIDE SEQUENCE [LARGE SCALE GENOMIC DNA]</scope>
    <source>
        <strain evidence="2 3">NBRC 100142</strain>
    </source>
</reference>
<evidence type="ECO:0000313" key="2">
    <source>
        <dbReference type="EMBL" id="GIF61502.1"/>
    </source>
</evidence>
<keyword evidence="1" id="KW-0812">Transmembrane</keyword>
<evidence type="ECO:0008006" key="4">
    <source>
        <dbReference type="Google" id="ProtNLM"/>
    </source>
</evidence>
<accession>A0ABQ4CFG8</accession>
<keyword evidence="1" id="KW-1133">Transmembrane helix</keyword>
<keyword evidence="3" id="KW-1185">Reference proteome</keyword>
<feature type="transmembrane region" description="Helical" evidence="1">
    <location>
        <begin position="94"/>
        <end position="113"/>
    </location>
</feature>
<proteinExistence type="predicted"/>
<evidence type="ECO:0000313" key="3">
    <source>
        <dbReference type="Proteomes" id="UP000624325"/>
    </source>
</evidence>